<feature type="region of interest" description="Disordered" evidence="1">
    <location>
        <begin position="101"/>
        <end position="249"/>
    </location>
</feature>
<keyword evidence="4" id="KW-1185">Reference proteome</keyword>
<accession>A0A1I7I776</accession>
<dbReference type="InterPro" id="IPR032389">
    <property type="entry name" value="GspB_C"/>
</dbReference>
<evidence type="ECO:0000256" key="1">
    <source>
        <dbReference type="SAM" id="MobiDB-lite"/>
    </source>
</evidence>
<gene>
    <name evidence="3" type="ORF">SAMN05216552_1007141</name>
</gene>
<dbReference type="RefSeq" id="WP_229489838.1">
    <property type="nucleotide sequence ID" value="NZ_FPBO01000007.1"/>
</dbReference>
<reference evidence="4" key="1">
    <citation type="submission" date="2016-10" db="EMBL/GenBank/DDBJ databases">
        <authorList>
            <person name="Varghese N."/>
            <person name="Submissions S."/>
        </authorList>
    </citation>
    <scope>NUCLEOTIDE SEQUENCE [LARGE SCALE GENOMIC DNA]</scope>
    <source>
        <strain evidence="4">CGMCC 1.11014</strain>
    </source>
</reference>
<protein>
    <submittedName>
        <fullName evidence="3">General secretion pathway protein B</fullName>
    </submittedName>
</protein>
<dbReference type="Proteomes" id="UP000199391">
    <property type="component" value="Unassembled WGS sequence"/>
</dbReference>
<name>A0A1I7I776_9BURK</name>
<dbReference type="EMBL" id="FPBO01000007">
    <property type="protein sequence ID" value="SFU68626.1"/>
    <property type="molecule type" value="Genomic_DNA"/>
</dbReference>
<organism evidence="3 4">
    <name type="scientific">Pseudoduganella namucuonensis</name>
    <dbReference type="NCBI Taxonomy" id="1035707"/>
    <lineage>
        <taxon>Bacteria</taxon>
        <taxon>Pseudomonadati</taxon>
        <taxon>Pseudomonadota</taxon>
        <taxon>Betaproteobacteria</taxon>
        <taxon>Burkholderiales</taxon>
        <taxon>Oxalobacteraceae</taxon>
        <taxon>Telluria group</taxon>
        <taxon>Pseudoduganella</taxon>
    </lineage>
</organism>
<proteinExistence type="predicted"/>
<feature type="domain" description="Type II secretion system protein GspB C-terminal" evidence="2">
    <location>
        <begin position="269"/>
        <end position="327"/>
    </location>
</feature>
<sequence>MSYILEALKKAQAERQLGATPTIHAPTLDVAATRGAGRRPWQPVALAVAGVAVAGLLALLWRQQSAAPGTAAVPAVAVAAGAPAAQPSSAPVVQPAMAPAAGHGDVTAPGLAPSAARDDGAATVAQRAQDAPAAAKRGAAPAGQGANDAPSAPPLEAAPSAQRANDAPSAPPREAAASSRRANDQGPAAAREAAPVALAAESRSAKPGKPAAPSGPEVAMADPVGKPALAAKPEPASARPKSKPAPAVDEAEETAQLLRELPEPIQRIVPPVTMSGYMYSRNPADRLVLIDKVLRREGEEVAPGLVLEKLQAKAAVFSFKGYRYRVPY</sequence>
<feature type="compositionally biased region" description="Low complexity" evidence="1">
    <location>
        <begin position="230"/>
        <end position="247"/>
    </location>
</feature>
<feature type="compositionally biased region" description="Low complexity" evidence="1">
    <location>
        <begin position="121"/>
        <end position="161"/>
    </location>
</feature>
<feature type="compositionally biased region" description="Low complexity" evidence="1">
    <location>
        <begin position="187"/>
        <end position="216"/>
    </location>
</feature>
<dbReference type="GO" id="GO:0015627">
    <property type="term" value="C:type II protein secretion system complex"/>
    <property type="evidence" value="ECO:0007669"/>
    <property type="project" value="InterPro"/>
</dbReference>
<evidence type="ECO:0000259" key="2">
    <source>
        <dbReference type="Pfam" id="PF16537"/>
    </source>
</evidence>
<evidence type="ECO:0000313" key="3">
    <source>
        <dbReference type="EMBL" id="SFU68626.1"/>
    </source>
</evidence>
<dbReference type="AlphaFoldDB" id="A0A1I7I776"/>
<dbReference type="STRING" id="1035707.SAMN05216552_1007141"/>
<evidence type="ECO:0000313" key="4">
    <source>
        <dbReference type="Proteomes" id="UP000199391"/>
    </source>
</evidence>
<dbReference type="Pfam" id="PF16537">
    <property type="entry name" value="T2SSB"/>
    <property type="match status" value="1"/>
</dbReference>